<dbReference type="PANTHER" id="PTHR34406">
    <property type="entry name" value="PROTEIN YCEI"/>
    <property type="match status" value="1"/>
</dbReference>
<feature type="domain" description="Lipid/polyisoprenoid-binding YceI-like" evidence="1">
    <location>
        <begin position="21"/>
        <end position="186"/>
    </location>
</feature>
<dbReference type="SMART" id="SM00867">
    <property type="entry name" value="YceI"/>
    <property type="match status" value="1"/>
</dbReference>
<evidence type="ECO:0000313" key="2">
    <source>
        <dbReference type="EMBL" id="TXB62982.1"/>
    </source>
</evidence>
<protein>
    <submittedName>
        <fullName evidence="2">YceI family protein</fullName>
    </submittedName>
</protein>
<dbReference type="InterPro" id="IPR007372">
    <property type="entry name" value="Lipid/polyisoprenoid-bd_YceI"/>
</dbReference>
<dbReference type="Pfam" id="PF04264">
    <property type="entry name" value="YceI"/>
    <property type="match status" value="1"/>
</dbReference>
<dbReference type="AlphaFoldDB" id="A0A5C6RNL5"/>
<dbReference type="PANTHER" id="PTHR34406:SF1">
    <property type="entry name" value="PROTEIN YCEI"/>
    <property type="match status" value="1"/>
</dbReference>
<reference evidence="2 3" key="1">
    <citation type="submission" date="2019-08" db="EMBL/GenBank/DDBJ databases">
        <title>Genome of Phaeodactylibacter luteus.</title>
        <authorList>
            <person name="Bowman J.P."/>
        </authorList>
    </citation>
    <scope>NUCLEOTIDE SEQUENCE [LARGE SCALE GENOMIC DNA]</scope>
    <source>
        <strain evidence="2 3">KCTC 42180</strain>
    </source>
</reference>
<evidence type="ECO:0000259" key="1">
    <source>
        <dbReference type="SMART" id="SM00867"/>
    </source>
</evidence>
<dbReference type="InterPro" id="IPR036761">
    <property type="entry name" value="TTHA0802/YceI-like_sf"/>
</dbReference>
<dbReference type="EMBL" id="VOOR01000021">
    <property type="protein sequence ID" value="TXB62982.1"/>
    <property type="molecule type" value="Genomic_DNA"/>
</dbReference>
<accession>A0A5C6RNL5</accession>
<dbReference type="SUPFAM" id="SSF101874">
    <property type="entry name" value="YceI-like"/>
    <property type="match status" value="1"/>
</dbReference>
<sequence length="196" mass="20885">MKINILTLALTLFTLAGGAQEYELRQFEMTVSGTSSLHDWVSDVTQAEATAALHWEEGALAGIDQLQVSIPVKSIQSAKGRIMDGKTWDALMAEQHPNIAFQLERADITKEGGKYWVQATGSLRLAGQARKVSLSAKGVPGANATFTFSGTYPIKMTDFGIEPPTAMMGTLKTGNEVLISYKVTFGLSGSGAGIGK</sequence>
<name>A0A5C6RNL5_9BACT</name>
<keyword evidence="3" id="KW-1185">Reference proteome</keyword>
<organism evidence="2 3">
    <name type="scientific">Phaeodactylibacter luteus</name>
    <dbReference type="NCBI Taxonomy" id="1564516"/>
    <lineage>
        <taxon>Bacteria</taxon>
        <taxon>Pseudomonadati</taxon>
        <taxon>Bacteroidota</taxon>
        <taxon>Saprospiria</taxon>
        <taxon>Saprospirales</taxon>
        <taxon>Haliscomenobacteraceae</taxon>
        <taxon>Phaeodactylibacter</taxon>
    </lineage>
</organism>
<gene>
    <name evidence="2" type="ORF">FRY97_11620</name>
</gene>
<evidence type="ECO:0000313" key="3">
    <source>
        <dbReference type="Proteomes" id="UP000321580"/>
    </source>
</evidence>
<proteinExistence type="predicted"/>
<dbReference type="OrthoDB" id="9794147at2"/>
<comment type="caution">
    <text evidence="2">The sequence shown here is derived from an EMBL/GenBank/DDBJ whole genome shotgun (WGS) entry which is preliminary data.</text>
</comment>
<dbReference type="Proteomes" id="UP000321580">
    <property type="component" value="Unassembled WGS sequence"/>
</dbReference>
<dbReference type="Gene3D" id="2.40.128.110">
    <property type="entry name" value="Lipid/polyisoprenoid-binding, YceI-like"/>
    <property type="match status" value="1"/>
</dbReference>
<dbReference type="RefSeq" id="WP_147167702.1">
    <property type="nucleotide sequence ID" value="NZ_VOOR01000021.1"/>
</dbReference>